<proteinExistence type="predicted"/>
<evidence type="ECO:0000313" key="1">
    <source>
        <dbReference type="EMBL" id="CAH2000451.1"/>
    </source>
</evidence>
<name>A0A9P0LQ36_ACAOB</name>
<dbReference type="Proteomes" id="UP001152888">
    <property type="component" value="Unassembled WGS sequence"/>
</dbReference>
<organism evidence="1 2">
    <name type="scientific">Acanthoscelides obtectus</name>
    <name type="common">Bean weevil</name>
    <name type="synonym">Bruchus obtectus</name>
    <dbReference type="NCBI Taxonomy" id="200917"/>
    <lineage>
        <taxon>Eukaryota</taxon>
        <taxon>Metazoa</taxon>
        <taxon>Ecdysozoa</taxon>
        <taxon>Arthropoda</taxon>
        <taxon>Hexapoda</taxon>
        <taxon>Insecta</taxon>
        <taxon>Pterygota</taxon>
        <taxon>Neoptera</taxon>
        <taxon>Endopterygota</taxon>
        <taxon>Coleoptera</taxon>
        <taxon>Polyphaga</taxon>
        <taxon>Cucujiformia</taxon>
        <taxon>Chrysomeloidea</taxon>
        <taxon>Chrysomelidae</taxon>
        <taxon>Bruchinae</taxon>
        <taxon>Bruchini</taxon>
        <taxon>Acanthoscelides</taxon>
    </lineage>
</organism>
<protein>
    <submittedName>
        <fullName evidence="1">Uncharacterized protein</fullName>
    </submittedName>
</protein>
<keyword evidence="2" id="KW-1185">Reference proteome</keyword>
<evidence type="ECO:0000313" key="2">
    <source>
        <dbReference type="Proteomes" id="UP001152888"/>
    </source>
</evidence>
<dbReference type="EMBL" id="CAKOFQ010007408">
    <property type="protein sequence ID" value="CAH2000451.1"/>
    <property type="molecule type" value="Genomic_DNA"/>
</dbReference>
<reference evidence="1" key="1">
    <citation type="submission" date="2022-03" db="EMBL/GenBank/DDBJ databases">
        <authorList>
            <person name="Sayadi A."/>
        </authorList>
    </citation>
    <scope>NUCLEOTIDE SEQUENCE</scope>
</reference>
<accession>A0A9P0LQ36</accession>
<sequence>MSAKYAICLT</sequence>
<comment type="caution">
    <text evidence="1">The sequence shown here is derived from an EMBL/GenBank/DDBJ whole genome shotgun (WGS) entry which is preliminary data.</text>
</comment>
<gene>
    <name evidence="1" type="ORF">ACAOBT_LOCUS25573</name>
</gene>